<gene>
    <name evidence="2" type="ORF">FKW44_000931</name>
</gene>
<feature type="non-terminal residue" evidence="2">
    <location>
        <position position="138"/>
    </location>
</feature>
<feature type="domain" description="Nucleoside phosphorylase" evidence="1">
    <location>
        <begin position="36"/>
        <end position="135"/>
    </location>
</feature>
<evidence type="ECO:0000259" key="1">
    <source>
        <dbReference type="Pfam" id="PF01048"/>
    </source>
</evidence>
<dbReference type="Gene3D" id="3.40.50.1580">
    <property type="entry name" value="Nucleoside phosphorylase domain"/>
    <property type="match status" value="1"/>
</dbReference>
<dbReference type="EMBL" id="CP045890">
    <property type="protein sequence ID" value="QQP56316.1"/>
    <property type="molecule type" value="Genomic_DNA"/>
</dbReference>
<dbReference type="GO" id="GO:0005829">
    <property type="term" value="C:cytosol"/>
    <property type="evidence" value="ECO:0007669"/>
    <property type="project" value="TreeGrafter"/>
</dbReference>
<dbReference type="PANTHER" id="PTHR43691:SF11">
    <property type="entry name" value="FI09636P-RELATED"/>
    <property type="match status" value="1"/>
</dbReference>
<dbReference type="Proteomes" id="UP000595437">
    <property type="component" value="Chromosome 1"/>
</dbReference>
<name>A0A7T8QVA4_CALRO</name>
<dbReference type="Pfam" id="PF01048">
    <property type="entry name" value="PNP_UDP_1"/>
    <property type="match status" value="1"/>
</dbReference>
<dbReference type="InterPro" id="IPR035994">
    <property type="entry name" value="Nucleoside_phosphorylase_sf"/>
</dbReference>
<dbReference type="InterPro" id="IPR000845">
    <property type="entry name" value="Nucleoside_phosphorylase_d"/>
</dbReference>
<protein>
    <submittedName>
        <fullName evidence="2">Uridine phosphorylase 1</fullName>
    </submittedName>
</protein>
<reference evidence="3" key="1">
    <citation type="submission" date="2021-01" db="EMBL/GenBank/DDBJ databases">
        <title>Caligus Genome Assembly.</title>
        <authorList>
            <person name="Gallardo-Escarate C."/>
        </authorList>
    </citation>
    <scope>NUCLEOTIDE SEQUENCE [LARGE SCALE GENOMIC DNA]</scope>
</reference>
<dbReference type="SUPFAM" id="SSF53167">
    <property type="entry name" value="Purine and uridine phosphorylases"/>
    <property type="match status" value="1"/>
</dbReference>
<evidence type="ECO:0000313" key="3">
    <source>
        <dbReference type="Proteomes" id="UP000595437"/>
    </source>
</evidence>
<organism evidence="2 3">
    <name type="scientific">Caligus rogercresseyi</name>
    <name type="common">Sea louse</name>
    <dbReference type="NCBI Taxonomy" id="217165"/>
    <lineage>
        <taxon>Eukaryota</taxon>
        <taxon>Metazoa</taxon>
        <taxon>Ecdysozoa</taxon>
        <taxon>Arthropoda</taxon>
        <taxon>Crustacea</taxon>
        <taxon>Multicrustacea</taxon>
        <taxon>Hexanauplia</taxon>
        <taxon>Copepoda</taxon>
        <taxon>Siphonostomatoida</taxon>
        <taxon>Caligidae</taxon>
        <taxon>Caligus</taxon>
    </lineage>
</organism>
<keyword evidence="3" id="KW-1185">Reference proteome</keyword>
<dbReference type="GO" id="GO:0006218">
    <property type="term" value="P:uridine catabolic process"/>
    <property type="evidence" value="ECO:0007669"/>
    <property type="project" value="TreeGrafter"/>
</dbReference>
<dbReference type="GO" id="GO:0004850">
    <property type="term" value="F:uridine phosphorylase activity"/>
    <property type="evidence" value="ECO:0007669"/>
    <property type="project" value="TreeGrafter"/>
</dbReference>
<dbReference type="PANTHER" id="PTHR43691">
    <property type="entry name" value="URIDINE PHOSPHORYLASE"/>
    <property type="match status" value="1"/>
</dbReference>
<proteinExistence type="predicted"/>
<sequence length="138" mass="15155">MKDLNANLDILPEDNLYHLGLSFTKEELKDNFGDVKFVCMGGTEHRMEGFAHYISKELGVKLPTGTCLENLSRNYAMYKIGPVISVSHGMGVPSMSILMNEMIKLLHYAGAKDPIFIRIGTSGGIGHEAGTVIVTRKP</sequence>
<evidence type="ECO:0000313" key="2">
    <source>
        <dbReference type="EMBL" id="QQP56316.1"/>
    </source>
</evidence>
<dbReference type="AlphaFoldDB" id="A0A7T8QVA4"/>
<accession>A0A7T8QVA4</accession>
<dbReference type="OrthoDB" id="204058at2759"/>